<reference evidence="2" key="2">
    <citation type="submission" date="2020-09" db="EMBL/GenBank/DDBJ databases">
        <authorList>
            <person name="Sun Q."/>
            <person name="Zhou Y."/>
        </authorList>
    </citation>
    <scope>NUCLEOTIDE SEQUENCE</scope>
    <source>
        <strain evidence="2">CGMCC 1.15533</strain>
    </source>
</reference>
<dbReference type="EMBL" id="BMJN01000003">
    <property type="protein sequence ID" value="GGE25304.1"/>
    <property type="molecule type" value="Genomic_DNA"/>
</dbReference>
<proteinExistence type="predicted"/>
<organism evidence="2 3">
    <name type="scientific">Streptococcus himalayensis</name>
    <dbReference type="NCBI Taxonomy" id="1888195"/>
    <lineage>
        <taxon>Bacteria</taxon>
        <taxon>Bacillati</taxon>
        <taxon>Bacillota</taxon>
        <taxon>Bacilli</taxon>
        <taxon>Lactobacillales</taxon>
        <taxon>Streptococcaceae</taxon>
        <taxon>Streptococcus</taxon>
    </lineage>
</organism>
<dbReference type="SUPFAM" id="SSF47413">
    <property type="entry name" value="lambda repressor-like DNA-binding domains"/>
    <property type="match status" value="1"/>
</dbReference>
<evidence type="ECO:0000259" key="1">
    <source>
        <dbReference type="PROSITE" id="PS50943"/>
    </source>
</evidence>
<evidence type="ECO:0000313" key="3">
    <source>
        <dbReference type="Proteomes" id="UP000660801"/>
    </source>
</evidence>
<dbReference type="InterPro" id="IPR001387">
    <property type="entry name" value="Cro/C1-type_HTH"/>
</dbReference>
<protein>
    <recommendedName>
        <fullName evidence="1">HTH cro/C1-type domain-containing protein</fullName>
    </recommendedName>
</protein>
<dbReference type="Pfam" id="PF01381">
    <property type="entry name" value="HTH_3"/>
    <property type="match status" value="1"/>
</dbReference>
<accession>A0A917A603</accession>
<sequence length="269" mass="31433">MIGKKLKNIRNELSISLSQISKEIDVSRSYISDVENEKKISSYPVFIKVIDFLSKVSPINEKNKDLFLTEKLYNEWKENCQFNLSDDSNFEGYYELWAPDGFIITMLSDTDKEDEQLIDEKKRDFFFQKSFLPDGRDGDYKNTNERYIPIYQAIDGMDYQVQQWWKMHYFQDMVLSVLDSNETLGDKEARLFAIIQNELASLNSGSRQGEFLSFTHSISPNKEYSLDLSSLLSSNMKLTLRGSYLSDEEHTFLKTVVEGMIARRKELDK</sequence>
<dbReference type="Gene3D" id="1.10.260.40">
    <property type="entry name" value="lambda repressor-like DNA-binding domains"/>
    <property type="match status" value="1"/>
</dbReference>
<comment type="caution">
    <text evidence="2">The sequence shown here is derived from an EMBL/GenBank/DDBJ whole genome shotgun (WGS) entry which is preliminary data.</text>
</comment>
<name>A0A917A603_9STRE</name>
<gene>
    <name evidence="2" type="ORF">GCM10011510_02990</name>
</gene>
<dbReference type="Proteomes" id="UP000660801">
    <property type="component" value="Unassembled WGS sequence"/>
</dbReference>
<keyword evidence="3" id="KW-1185">Reference proteome</keyword>
<dbReference type="AlphaFoldDB" id="A0A917A603"/>
<dbReference type="OrthoDB" id="1150409at2"/>
<dbReference type="GO" id="GO:0003677">
    <property type="term" value="F:DNA binding"/>
    <property type="evidence" value="ECO:0007669"/>
    <property type="project" value="InterPro"/>
</dbReference>
<reference evidence="2" key="1">
    <citation type="journal article" date="2014" name="Int. J. Syst. Evol. Microbiol.">
        <title>Complete genome sequence of Corynebacterium casei LMG S-19264T (=DSM 44701T), isolated from a smear-ripened cheese.</title>
        <authorList>
            <consortium name="US DOE Joint Genome Institute (JGI-PGF)"/>
            <person name="Walter F."/>
            <person name="Albersmeier A."/>
            <person name="Kalinowski J."/>
            <person name="Ruckert C."/>
        </authorList>
    </citation>
    <scope>NUCLEOTIDE SEQUENCE</scope>
    <source>
        <strain evidence="2">CGMCC 1.15533</strain>
    </source>
</reference>
<dbReference type="InterPro" id="IPR010982">
    <property type="entry name" value="Lambda_DNA-bd_dom_sf"/>
</dbReference>
<dbReference type="SMART" id="SM00530">
    <property type="entry name" value="HTH_XRE"/>
    <property type="match status" value="1"/>
</dbReference>
<evidence type="ECO:0000313" key="2">
    <source>
        <dbReference type="EMBL" id="GGE25304.1"/>
    </source>
</evidence>
<dbReference type="CDD" id="cd00093">
    <property type="entry name" value="HTH_XRE"/>
    <property type="match status" value="1"/>
</dbReference>
<dbReference type="RefSeq" id="WP_068991687.1">
    <property type="nucleotide sequence ID" value="NZ_BMJN01000003.1"/>
</dbReference>
<feature type="domain" description="HTH cro/C1-type" evidence="1">
    <location>
        <begin position="6"/>
        <end position="62"/>
    </location>
</feature>
<dbReference type="PROSITE" id="PS50943">
    <property type="entry name" value="HTH_CROC1"/>
    <property type="match status" value="1"/>
</dbReference>